<name>R7UDW9_CAPTE</name>
<feature type="domain" description="Sulfatase N-terminal" evidence="7">
    <location>
        <begin position="26"/>
        <end position="333"/>
    </location>
</feature>
<dbReference type="GO" id="GO:0046872">
    <property type="term" value="F:metal ion binding"/>
    <property type="evidence" value="ECO:0007669"/>
    <property type="project" value="UniProtKB-KW"/>
</dbReference>
<dbReference type="STRING" id="283909.R7UDW9"/>
<evidence type="ECO:0000313" key="9">
    <source>
        <dbReference type="EnsemblMetazoa" id="CapteP143986"/>
    </source>
</evidence>
<dbReference type="OrthoDB" id="103349at2759"/>
<evidence type="ECO:0000256" key="2">
    <source>
        <dbReference type="ARBA" id="ARBA00008779"/>
    </source>
</evidence>
<keyword evidence="3" id="KW-0479">Metal-binding</keyword>
<dbReference type="InterPro" id="IPR047115">
    <property type="entry name" value="ARSB"/>
</dbReference>
<dbReference type="EnsemblMetazoa" id="CapteT143986">
    <property type="protein sequence ID" value="CapteP143986"/>
    <property type="gene ID" value="CapteG143986"/>
</dbReference>
<comment type="similarity">
    <text evidence="2">Belongs to the sulfatase family.</text>
</comment>
<dbReference type="Proteomes" id="UP000014760">
    <property type="component" value="Unassembled WGS sequence"/>
</dbReference>
<evidence type="ECO:0000256" key="5">
    <source>
        <dbReference type="ARBA" id="ARBA00023180"/>
    </source>
</evidence>
<dbReference type="InterPro" id="IPR017850">
    <property type="entry name" value="Alkaline_phosphatase_core_sf"/>
</dbReference>
<gene>
    <name evidence="8" type="ORF">CAPTEDRAFT_143986</name>
</gene>
<dbReference type="SUPFAM" id="SSF53649">
    <property type="entry name" value="Alkaline phosphatase-like"/>
    <property type="match status" value="1"/>
</dbReference>
<keyword evidence="6" id="KW-0732">Signal</keyword>
<comment type="cofactor">
    <cofactor evidence="1">
        <name>Ca(2+)</name>
        <dbReference type="ChEBI" id="CHEBI:29108"/>
    </cofactor>
</comment>
<keyword evidence="5" id="KW-0325">Glycoprotein</keyword>
<sequence length="345" mass="38729">PLSLFLFTGVLVTNAYLLQKDKVRKPNFVFIMADDLGYHDIGLRNPDVITPNLDALASKGVILTNNYVQALCTPSRHALMSGRYPSASAMQSMVIQPMEARCAGLEYKFLPQYLKELGYKNHMVGKWHLGYCRDECLPTSRGFDTFYGLYAGAGDYWSHEIFGKYDWHINGDIHFEANGTHSQDLEMEGLDKVFDEHDSKDPLFLYFAPQNPHTPSQPTDEFLNLYPEDKFDDIRRKYLGLTSGLDAMVGKIVEKLENNGLMDNTYVIFVSDNGADPPEGLNTPFRGGKGSLFEGGTKSNSFVYSPLLNKTGYENDGLMHITDWLPTLVKLAGGKVMDGQYIHCC</sequence>
<feature type="non-terminal residue" evidence="8">
    <location>
        <position position="1"/>
    </location>
</feature>
<evidence type="ECO:0000313" key="10">
    <source>
        <dbReference type="Proteomes" id="UP000014760"/>
    </source>
</evidence>
<dbReference type="CDD" id="cd16029">
    <property type="entry name" value="4-S"/>
    <property type="match status" value="1"/>
</dbReference>
<dbReference type="EMBL" id="KB304521">
    <property type="protein sequence ID" value="ELU01963.1"/>
    <property type="molecule type" value="Genomic_DNA"/>
</dbReference>
<proteinExistence type="inferred from homology"/>
<reference evidence="10" key="1">
    <citation type="submission" date="2012-12" db="EMBL/GenBank/DDBJ databases">
        <authorList>
            <person name="Hellsten U."/>
            <person name="Grimwood J."/>
            <person name="Chapman J.A."/>
            <person name="Shapiro H."/>
            <person name="Aerts A."/>
            <person name="Otillar R.P."/>
            <person name="Terry A.Y."/>
            <person name="Boore J.L."/>
            <person name="Simakov O."/>
            <person name="Marletaz F."/>
            <person name="Cho S.-J."/>
            <person name="Edsinger-Gonzales E."/>
            <person name="Havlak P."/>
            <person name="Kuo D.-H."/>
            <person name="Larsson T."/>
            <person name="Lv J."/>
            <person name="Arendt D."/>
            <person name="Savage R."/>
            <person name="Osoegawa K."/>
            <person name="de Jong P."/>
            <person name="Lindberg D.R."/>
            <person name="Seaver E.C."/>
            <person name="Weisblat D.A."/>
            <person name="Putnam N.H."/>
            <person name="Grigoriev I.V."/>
            <person name="Rokhsar D.S."/>
        </authorList>
    </citation>
    <scope>NUCLEOTIDE SEQUENCE</scope>
    <source>
        <strain evidence="10">I ESC-2004</strain>
    </source>
</reference>
<dbReference type="EMBL" id="AMQN01009065">
    <property type="status" value="NOT_ANNOTATED_CDS"/>
    <property type="molecule type" value="Genomic_DNA"/>
</dbReference>
<evidence type="ECO:0000313" key="8">
    <source>
        <dbReference type="EMBL" id="ELU01963.1"/>
    </source>
</evidence>
<dbReference type="OMA" id="YGCITAM"/>
<dbReference type="Gene3D" id="3.40.720.10">
    <property type="entry name" value="Alkaline Phosphatase, subunit A"/>
    <property type="match status" value="1"/>
</dbReference>
<evidence type="ECO:0000256" key="1">
    <source>
        <dbReference type="ARBA" id="ARBA00001913"/>
    </source>
</evidence>
<dbReference type="HOGENOM" id="CLU_006332_10_1_1"/>
<feature type="signal peptide" evidence="6">
    <location>
        <begin position="1"/>
        <end position="15"/>
    </location>
</feature>
<evidence type="ECO:0000256" key="3">
    <source>
        <dbReference type="ARBA" id="ARBA00022723"/>
    </source>
</evidence>
<dbReference type="Pfam" id="PF00884">
    <property type="entry name" value="Sulfatase"/>
    <property type="match status" value="1"/>
</dbReference>
<keyword evidence="10" id="KW-1185">Reference proteome</keyword>
<dbReference type="GO" id="GO:0008484">
    <property type="term" value="F:sulfuric ester hydrolase activity"/>
    <property type="evidence" value="ECO:0007669"/>
    <property type="project" value="InterPro"/>
</dbReference>
<feature type="chain" id="PRO_5011952024" description="Sulfatase N-terminal domain-containing protein" evidence="6">
    <location>
        <begin position="16"/>
        <end position="345"/>
    </location>
</feature>
<dbReference type="PANTHER" id="PTHR10342">
    <property type="entry name" value="ARYLSULFATASE"/>
    <property type="match status" value="1"/>
</dbReference>
<protein>
    <recommendedName>
        <fullName evidence="7">Sulfatase N-terminal domain-containing protein</fullName>
    </recommendedName>
</protein>
<evidence type="ECO:0000256" key="6">
    <source>
        <dbReference type="SAM" id="SignalP"/>
    </source>
</evidence>
<reference evidence="9" key="3">
    <citation type="submission" date="2015-06" db="UniProtKB">
        <authorList>
            <consortium name="EnsemblMetazoa"/>
        </authorList>
    </citation>
    <scope>IDENTIFICATION</scope>
</reference>
<dbReference type="InterPro" id="IPR000917">
    <property type="entry name" value="Sulfatase_N"/>
</dbReference>
<dbReference type="AlphaFoldDB" id="R7UDW9"/>
<reference evidence="8 10" key="2">
    <citation type="journal article" date="2013" name="Nature">
        <title>Insights into bilaterian evolution from three spiralian genomes.</title>
        <authorList>
            <person name="Simakov O."/>
            <person name="Marletaz F."/>
            <person name="Cho S.J."/>
            <person name="Edsinger-Gonzales E."/>
            <person name="Havlak P."/>
            <person name="Hellsten U."/>
            <person name="Kuo D.H."/>
            <person name="Larsson T."/>
            <person name="Lv J."/>
            <person name="Arendt D."/>
            <person name="Savage R."/>
            <person name="Osoegawa K."/>
            <person name="de Jong P."/>
            <person name="Grimwood J."/>
            <person name="Chapman J.A."/>
            <person name="Shapiro H."/>
            <person name="Aerts A."/>
            <person name="Otillar R.P."/>
            <person name="Terry A.Y."/>
            <person name="Boore J.L."/>
            <person name="Grigoriev I.V."/>
            <person name="Lindberg D.R."/>
            <person name="Seaver E.C."/>
            <person name="Weisblat D.A."/>
            <person name="Putnam N.H."/>
            <person name="Rokhsar D.S."/>
        </authorList>
    </citation>
    <scope>NUCLEOTIDE SEQUENCE</scope>
    <source>
        <strain evidence="8 10">I ESC-2004</strain>
    </source>
</reference>
<organism evidence="8">
    <name type="scientific">Capitella teleta</name>
    <name type="common">Polychaete worm</name>
    <dbReference type="NCBI Taxonomy" id="283909"/>
    <lineage>
        <taxon>Eukaryota</taxon>
        <taxon>Metazoa</taxon>
        <taxon>Spiralia</taxon>
        <taxon>Lophotrochozoa</taxon>
        <taxon>Annelida</taxon>
        <taxon>Polychaeta</taxon>
        <taxon>Sedentaria</taxon>
        <taxon>Scolecida</taxon>
        <taxon>Capitellidae</taxon>
        <taxon>Capitella</taxon>
    </lineage>
</organism>
<keyword evidence="4" id="KW-0106">Calcium</keyword>
<evidence type="ECO:0000259" key="7">
    <source>
        <dbReference type="Pfam" id="PF00884"/>
    </source>
</evidence>
<evidence type="ECO:0000256" key="4">
    <source>
        <dbReference type="ARBA" id="ARBA00022837"/>
    </source>
</evidence>
<accession>R7UDW9</accession>
<dbReference type="PANTHER" id="PTHR10342:SF274">
    <property type="entry name" value="ARYLSULFATASE B"/>
    <property type="match status" value="1"/>
</dbReference>